<dbReference type="EnsemblMetazoa" id="HelroT165020">
    <property type="protein sequence ID" value="HelroP165020"/>
    <property type="gene ID" value="HelroG165020"/>
</dbReference>
<reference evidence="4" key="1">
    <citation type="submission" date="2012-12" db="EMBL/GenBank/DDBJ databases">
        <authorList>
            <person name="Hellsten U."/>
            <person name="Grimwood J."/>
            <person name="Chapman J.A."/>
            <person name="Shapiro H."/>
            <person name="Aerts A."/>
            <person name="Otillar R.P."/>
            <person name="Terry A.Y."/>
            <person name="Boore J.L."/>
            <person name="Simakov O."/>
            <person name="Marletaz F."/>
            <person name="Cho S.-J."/>
            <person name="Edsinger-Gonzales E."/>
            <person name="Havlak P."/>
            <person name="Kuo D.-H."/>
            <person name="Larsson T."/>
            <person name="Lv J."/>
            <person name="Arendt D."/>
            <person name="Savage R."/>
            <person name="Osoegawa K."/>
            <person name="de Jong P."/>
            <person name="Lindberg D.R."/>
            <person name="Seaver E.C."/>
            <person name="Weisblat D.A."/>
            <person name="Putnam N.H."/>
            <person name="Grigoriev I.V."/>
            <person name="Rokhsar D.S."/>
        </authorList>
    </citation>
    <scope>NUCLEOTIDE SEQUENCE</scope>
</reference>
<protein>
    <recommendedName>
        <fullName evidence="5">Endonuclease/exonuclease/phosphatase domain-containing protein</fullName>
    </recommendedName>
</protein>
<gene>
    <name evidence="3" type="primary">20200804</name>
    <name evidence="2" type="ORF">HELRODRAFT_165020</name>
</gene>
<dbReference type="InParanoid" id="T1EW54"/>
<dbReference type="AlphaFoldDB" id="T1EW54"/>
<accession>T1EW54</accession>
<evidence type="ECO:0000313" key="4">
    <source>
        <dbReference type="Proteomes" id="UP000015101"/>
    </source>
</evidence>
<dbReference type="GeneID" id="20200804"/>
<dbReference type="EMBL" id="AMQM01001910">
    <property type="status" value="NOT_ANNOTATED_CDS"/>
    <property type="molecule type" value="Genomic_DNA"/>
</dbReference>
<dbReference type="RefSeq" id="XP_009029175.1">
    <property type="nucleotide sequence ID" value="XM_009030927.1"/>
</dbReference>
<dbReference type="EMBL" id="KB097639">
    <property type="protein sequence ID" value="ESN92889.1"/>
    <property type="molecule type" value="Genomic_DNA"/>
</dbReference>
<feature type="signal peptide" evidence="1">
    <location>
        <begin position="1"/>
        <end position="19"/>
    </location>
</feature>
<dbReference type="HOGENOM" id="CLU_1284538_0_0_1"/>
<evidence type="ECO:0000313" key="2">
    <source>
        <dbReference type="EMBL" id="ESN92889.1"/>
    </source>
</evidence>
<evidence type="ECO:0008006" key="5">
    <source>
        <dbReference type="Google" id="ProtNLM"/>
    </source>
</evidence>
<proteinExistence type="predicted"/>
<evidence type="ECO:0000313" key="3">
    <source>
        <dbReference type="EnsemblMetazoa" id="HelroP165020"/>
    </source>
</evidence>
<dbReference type="CTD" id="20200804"/>
<sequence length="215" mass="24301">MSTLASWLSCLFLRVGIESYLSPKTWVCLASNKKINKTQFSARRRTYLLQMVSCRKLCDKHLRFNTTIFGHPELLSAGKCECPRRILALFGGTSTPDISFVSDTLIIGMDWSTMTALSSDHLPIHITLQTTFHHTKTPKIKFINYAKASIITVSGKYWVGELSKVIIDNSTAQLKSTEVPHTSVNQFNAEQCGKTKEKNRKCKLKNFNVPKIEQN</sequence>
<organism evidence="3 4">
    <name type="scientific">Helobdella robusta</name>
    <name type="common">Californian leech</name>
    <dbReference type="NCBI Taxonomy" id="6412"/>
    <lineage>
        <taxon>Eukaryota</taxon>
        <taxon>Metazoa</taxon>
        <taxon>Spiralia</taxon>
        <taxon>Lophotrochozoa</taxon>
        <taxon>Annelida</taxon>
        <taxon>Clitellata</taxon>
        <taxon>Hirudinea</taxon>
        <taxon>Rhynchobdellida</taxon>
        <taxon>Glossiphoniidae</taxon>
        <taxon>Helobdella</taxon>
    </lineage>
</organism>
<keyword evidence="4" id="KW-1185">Reference proteome</keyword>
<evidence type="ECO:0000256" key="1">
    <source>
        <dbReference type="SAM" id="SignalP"/>
    </source>
</evidence>
<name>T1EW54_HELRO</name>
<reference evidence="2 4" key="2">
    <citation type="journal article" date="2013" name="Nature">
        <title>Insights into bilaterian evolution from three spiralian genomes.</title>
        <authorList>
            <person name="Simakov O."/>
            <person name="Marletaz F."/>
            <person name="Cho S.J."/>
            <person name="Edsinger-Gonzales E."/>
            <person name="Havlak P."/>
            <person name="Hellsten U."/>
            <person name="Kuo D.H."/>
            <person name="Larsson T."/>
            <person name="Lv J."/>
            <person name="Arendt D."/>
            <person name="Savage R."/>
            <person name="Osoegawa K."/>
            <person name="de Jong P."/>
            <person name="Grimwood J."/>
            <person name="Chapman J.A."/>
            <person name="Shapiro H."/>
            <person name="Aerts A."/>
            <person name="Otillar R.P."/>
            <person name="Terry A.Y."/>
            <person name="Boore J.L."/>
            <person name="Grigoriev I.V."/>
            <person name="Lindberg D.R."/>
            <person name="Seaver E.C."/>
            <person name="Weisblat D.A."/>
            <person name="Putnam N.H."/>
            <person name="Rokhsar D.S."/>
        </authorList>
    </citation>
    <scope>NUCLEOTIDE SEQUENCE</scope>
</reference>
<feature type="chain" id="PRO_5010980079" description="Endonuclease/exonuclease/phosphatase domain-containing protein" evidence="1">
    <location>
        <begin position="20"/>
        <end position="215"/>
    </location>
</feature>
<dbReference type="KEGG" id="hro:HELRODRAFT_165020"/>
<reference evidence="3" key="3">
    <citation type="submission" date="2015-06" db="UniProtKB">
        <authorList>
            <consortium name="EnsemblMetazoa"/>
        </authorList>
    </citation>
    <scope>IDENTIFICATION</scope>
</reference>
<dbReference type="Proteomes" id="UP000015101">
    <property type="component" value="Unassembled WGS sequence"/>
</dbReference>
<keyword evidence="1" id="KW-0732">Signal</keyword>